<keyword evidence="1" id="KW-0812">Transmembrane</keyword>
<sequence>MAKPTPLTDATIAFLIVAGMCSGTSLTSCGFVVLIEGPSFRLTGDHDRQRFLAFVSFLAAIFGLLGNGLEEGTHGVNAGQSTMSFFFNYLVQVSLSPHPKL</sequence>
<evidence type="ECO:0000313" key="3">
    <source>
        <dbReference type="Proteomes" id="UP000076532"/>
    </source>
</evidence>
<organism evidence="2 3">
    <name type="scientific">Athelia psychrophila</name>
    <dbReference type="NCBI Taxonomy" id="1759441"/>
    <lineage>
        <taxon>Eukaryota</taxon>
        <taxon>Fungi</taxon>
        <taxon>Dikarya</taxon>
        <taxon>Basidiomycota</taxon>
        <taxon>Agaricomycotina</taxon>
        <taxon>Agaricomycetes</taxon>
        <taxon>Agaricomycetidae</taxon>
        <taxon>Atheliales</taxon>
        <taxon>Atheliaceae</taxon>
        <taxon>Athelia</taxon>
    </lineage>
</organism>
<feature type="transmembrane region" description="Helical" evidence="1">
    <location>
        <begin position="12"/>
        <end position="35"/>
    </location>
</feature>
<dbReference type="AlphaFoldDB" id="A0A166D365"/>
<keyword evidence="1" id="KW-0472">Membrane</keyword>
<name>A0A166D365_9AGAM</name>
<dbReference type="EMBL" id="KV417620">
    <property type="protein sequence ID" value="KZP14264.1"/>
    <property type="molecule type" value="Genomic_DNA"/>
</dbReference>
<protein>
    <submittedName>
        <fullName evidence="2">Uncharacterized protein</fullName>
    </submittedName>
</protein>
<feature type="transmembrane region" description="Helical" evidence="1">
    <location>
        <begin position="51"/>
        <end position="69"/>
    </location>
</feature>
<gene>
    <name evidence="2" type="ORF">FIBSPDRAFT_115223</name>
</gene>
<keyword evidence="1" id="KW-1133">Transmembrane helix</keyword>
<accession>A0A166D365</accession>
<keyword evidence="3" id="KW-1185">Reference proteome</keyword>
<dbReference type="PROSITE" id="PS51257">
    <property type="entry name" value="PROKAR_LIPOPROTEIN"/>
    <property type="match status" value="1"/>
</dbReference>
<evidence type="ECO:0000256" key="1">
    <source>
        <dbReference type="SAM" id="Phobius"/>
    </source>
</evidence>
<dbReference type="OrthoDB" id="3245311at2759"/>
<dbReference type="Proteomes" id="UP000076532">
    <property type="component" value="Unassembled WGS sequence"/>
</dbReference>
<evidence type="ECO:0000313" key="2">
    <source>
        <dbReference type="EMBL" id="KZP14264.1"/>
    </source>
</evidence>
<reference evidence="2 3" key="1">
    <citation type="journal article" date="2016" name="Mol. Biol. Evol.">
        <title>Comparative Genomics of Early-Diverging Mushroom-Forming Fungi Provides Insights into the Origins of Lignocellulose Decay Capabilities.</title>
        <authorList>
            <person name="Nagy L.G."/>
            <person name="Riley R."/>
            <person name="Tritt A."/>
            <person name="Adam C."/>
            <person name="Daum C."/>
            <person name="Floudas D."/>
            <person name="Sun H."/>
            <person name="Yadav J.S."/>
            <person name="Pangilinan J."/>
            <person name="Larsson K.H."/>
            <person name="Matsuura K."/>
            <person name="Barry K."/>
            <person name="Labutti K."/>
            <person name="Kuo R."/>
            <person name="Ohm R.A."/>
            <person name="Bhattacharya S.S."/>
            <person name="Shirouzu T."/>
            <person name="Yoshinaga Y."/>
            <person name="Martin F.M."/>
            <person name="Grigoriev I.V."/>
            <person name="Hibbett D.S."/>
        </authorList>
    </citation>
    <scope>NUCLEOTIDE SEQUENCE [LARGE SCALE GENOMIC DNA]</scope>
    <source>
        <strain evidence="2 3">CBS 109695</strain>
    </source>
</reference>
<proteinExistence type="predicted"/>